<accession>A0ACB8MJ33</accession>
<organism evidence="1 2">
    <name type="scientific">Citrus sinensis</name>
    <name type="common">Sweet orange</name>
    <name type="synonym">Citrus aurantium var. sinensis</name>
    <dbReference type="NCBI Taxonomy" id="2711"/>
    <lineage>
        <taxon>Eukaryota</taxon>
        <taxon>Viridiplantae</taxon>
        <taxon>Streptophyta</taxon>
        <taxon>Embryophyta</taxon>
        <taxon>Tracheophyta</taxon>
        <taxon>Spermatophyta</taxon>
        <taxon>Magnoliopsida</taxon>
        <taxon>eudicotyledons</taxon>
        <taxon>Gunneridae</taxon>
        <taxon>Pentapetalae</taxon>
        <taxon>rosids</taxon>
        <taxon>malvids</taxon>
        <taxon>Sapindales</taxon>
        <taxon>Rutaceae</taxon>
        <taxon>Aurantioideae</taxon>
        <taxon>Citrus</taxon>
    </lineage>
</organism>
<evidence type="ECO:0000313" key="1">
    <source>
        <dbReference type="EMBL" id="KAH9785617.1"/>
    </source>
</evidence>
<dbReference type="EMBL" id="CM039172">
    <property type="protein sequence ID" value="KAH9785617.1"/>
    <property type="molecule type" value="Genomic_DNA"/>
</dbReference>
<reference evidence="2" key="1">
    <citation type="journal article" date="2023" name="Hortic. Res.">
        <title>A chromosome-level phased genome enabling allele-level studies in sweet orange: a case study on citrus Huanglongbing tolerance.</title>
        <authorList>
            <person name="Wu B."/>
            <person name="Yu Q."/>
            <person name="Deng Z."/>
            <person name="Duan Y."/>
            <person name="Luo F."/>
            <person name="Gmitter F. Jr."/>
        </authorList>
    </citation>
    <scope>NUCLEOTIDE SEQUENCE [LARGE SCALE GENOMIC DNA]</scope>
    <source>
        <strain evidence="2">cv. Valencia</strain>
    </source>
</reference>
<keyword evidence="2" id="KW-1185">Reference proteome</keyword>
<gene>
    <name evidence="1" type="ORF">KPL71_010017</name>
</gene>
<dbReference type="Proteomes" id="UP000829398">
    <property type="component" value="Chromosome 3"/>
</dbReference>
<comment type="caution">
    <text evidence="1">The sequence shown here is derived from an EMBL/GenBank/DDBJ whole genome shotgun (WGS) entry which is preliminary data.</text>
</comment>
<proteinExistence type="predicted"/>
<name>A0ACB8MJ33_CITSI</name>
<sequence>MDNNHKIENIVTGSTNSHADFTPLSRNVLSFVACDPNQKWLIRKQLLSLLQNYPSFNLSNDTFTHNDGTAVNLFKVSGCFHVSQSTPPIHFTLWLHENYPSMAPMAFIVSSNSMYPIRQNHPFVSPCGTITTPYLQTWSYPGYNLNDLVHNLVQIFSHDHPLIYYSTESSFTRTSLVSKREALDRFSGMLHYDMGALQARTEEETEALLTIQVELKNRARVIRNIVSGLDDERKKLKETVVELAGKADVLTNWLKVNGDPKAIGVILGDRVEDAFEAIDAESKAELEGSAADEAIEDVIYALDKALERGVVSFDSYIRQPVNISQRWPMTFRRKSGEVLAELRRSSGVPAVIR</sequence>
<evidence type="ECO:0000313" key="2">
    <source>
        <dbReference type="Proteomes" id="UP000829398"/>
    </source>
</evidence>
<protein>
    <submittedName>
        <fullName evidence="1">Ubiquitin-conjugating enzyme/RWD-like protein</fullName>
    </submittedName>
</protein>